<feature type="compositionally biased region" description="Pro residues" evidence="2">
    <location>
        <begin position="18"/>
        <end position="30"/>
    </location>
</feature>
<organism evidence="4 5">
    <name type="scientific">Pseudomarimonas arenosa</name>
    <dbReference type="NCBI Taxonomy" id="2774145"/>
    <lineage>
        <taxon>Bacteria</taxon>
        <taxon>Pseudomonadati</taxon>
        <taxon>Pseudomonadota</taxon>
        <taxon>Gammaproteobacteria</taxon>
        <taxon>Lysobacterales</taxon>
        <taxon>Lysobacteraceae</taxon>
        <taxon>Pseudomarimonas</taxon>
    </lineage>
</organism>
<dbReference type="Proteomes" id="UP000613768">
    <property type="component" value="Unassembled WGS sequence"/>
</dbReference>
<proteinExistence type="predicted"/>
<evidence type="ECO:0000313" key="5">
    <source>
        <dbReference type="Proteomes" id="UP000613768"/>
    </source>
</evidence>
<dbReference type="PANTHER" id="PTHR38043:SF1">
    <property type="entry name" value="PROTEIN HEMX"/>
    <property type="match status" value="1"/>
</dbReference>
<keyword evidence="5" id="KW-1185">Reference proteome</keyword>
<feature type="region of interest" description="Disordered" evidence="2">
    <location>
        <begin position="1"/>
        <end position="36"/>
    </location>
</feature>
<evidence type="ECO:0000256" key="1">
    <source>
        <dbReference type="SAM" id="Coils"/>
    </source>
</evidence>
<keyword evidence="3" id="KW-0472">Membrane</keyword>
<reference evidence="4 5" key="1">
    <citation type="submission" date="2020-09" db="EMBL/GenBank/DDBJ databases">
        <title>Pseudoxanthomonas sp. CAU 1598 isolated from sand of Yaerae Beach.</title>
        <authorList>
            <person name="Kim W."/>
        </authorList>
    </citation>
    <scope>NUCLEOTIDE SEQUENCE [LARGE SCALE GENOMIC DNA]</scope>
    <source>
        <strain evidence="4 5">CAU 1598</strain>
    </source>
</reference>
<feature type="compositionally biased region" description="Polar residues" evidence="2">
    <location>
        <begin position="1"/>
        <end position="17"/>
    </location>
</feature>
<dbReference type="AlphaFoldDB" id="A0AAW3ZT31"/>
<protein>
    <submittedName>
        <fullName evidence="4">Uroporphyrinogen-III C-methyltransferase</fullName>
    </submittedName>
</protein>
<dbReference type="PANTHER" id="PTHR38043">
    <property type="entry name" value="PROTEIN HEMX"/>
    <property type="match status" value="1"/>
</dbReference>
<feature type="coiled-coil region" evidence="1">
    <location>
        <begin position="63"/>
        <end position="97"/>
    </location>
</feature>
<evidence type="ECO:0000256" key="3">
    <source>
        <dbReference type="SAM" id="Phobius"/>
    </source>
</evidence>
<feature type="region of interest" description="Disordered" evidence="2">
    <location>
        <begin position="361"/>
        <end position="381"/>
    </location>
</feature>
<dbReference type="InterPro" id="IPR007470">
    <property type="entry name" value="HemX"/>
</dbReference>
<accession>A0AAW3ZT31</accession>
<gene>
    <name evidence="4" type="ORF">IFO71_19785</name>
</gene>
<evidence type="ECO:0000313" key="4">
    <source>
        <dbReference type="EMBL" id="MBD8527995.1"/>
    </source>
</evidence>
<keyword evidence="1" id="KW-0175">Coiled coil</keyword>
<dbReference type="Pfam" id="PF04375">
    <property type="entry name" value="HemX"/>
    <property type="match status" value="1"/>
</dbReference>
<evidence type="ECO:0000256" key="2">
    <source>
        <dbReference type="SAM" id="MobiDB-lite"/>
    </source>
</evidence>
<keyword evidence="3" id="KW-1133">Transmembrane helix</keyword>
<dbReference type="EMBL" id="JACYTR010000076">
    <property type="protein sequence ID" value="MBD8527995.1"/>
    <property type="molecule type" value="Genomic_DNA"/>
</dbReference>
<comment type="caution">
    <text evidence="4">The sequence shown here is derived from an EMBL/GenBank/DDBJ whole genome shotgun (WGS) entry which is preliminary data.</text>
</comment>
<name>A0AAW3ZT31_9GAMM</name>
<sequence>MNTVTDTTELGSKADSNPPSPPAAAEPSPAPEARSRRPPWPWLLLILVLLGGSLATWQMLEGRRVAERRLAEWQDVAEQLEARLGSLDRRISSESERNRSIESKQGENQATLRVMREELLGMTERAALLEDAVSRLTAQREGADQALRLSEIEFLLSAAEQRVQLFGDLPTALAAMQLAADTLDSLEEPAFAPLKLTLAAELEQLRQSPASNLEAARRRLADLMLGLERLPAAPKRRAAEQVEQARWKQILDQLVRIRPLSEGQAVLTPLERATRMASLRLQLGLALAALEAGRSTQLRDSVQLARQDLVALFDPDAPAVVSASALLDELEALPLQPATDDIGATLRELRAIRAARSANAQIGPRSNPAPATEATLEVEAQ</sequence>
<feature type="transmembrane region" description="Helical" evidence="3">
    <location>
        <begin position="40"/>
        <end position="60"/>
    </location>
</feature>
<keyword evidence="3" id="KW-0812">Transmembrane</keyword>
<dbReference type="RefSeq" id="WP_192031417.1">
    <property type="nucleotide sequence ID" value="NZ_JACYTR010000076.1"/>
</dbReference>